<accession>A0AAD7MFU5</accession>
<evidence type="ECO:0000313" key="2">
    <source>
        <dbReference type="EMBL" id="KAJ7714579.1"/>
    </source>
</evidence>
<keyword evidence="3" id="KW-1185">Reference proteome</keyword>
<evidence type="ECO:0000256" key="1">
    <source>
        <dbReference type="SAM" id="MobiDB-lite"/>
    </source>
</evidence>
<dbReference type="Proteomes" id="UP001215280">
    <property type="component" value="Unassembled WGS sequence"/>
</dbReference>
<dbReference type="AlphaFoldDB" id="A0AAD7MFU5"/>
<organism evidence="2 3">
    <name type="scientific">Mycena maculata</name>
    <dbReference type="NCBI Taxonomy" id="230809"/>
    <lineage>
        <taxon>Eukaryota</taxon>
        <taxon>Fungi</taxon>
        <taxon>Dikarya</taxon>
        <taxon>Basidiomycota</taxon>
        <taxon>Agaricomycotina</taxon>
        <taxon>Agaricomycetes</taxon>
        <taxon>Agaricomycetidae</taxon>
        <taxon>Agaricales</taxon>
        <taxon>Marasmiineae</taxon>
        <taxon>Mycenaceae</taxon>
        <taxon>Mycena</taxon>
    </lineage>
</organism>
<dbReference type="EMBL" id="JARJLG010000367">
    <property type="protein sequence ID" value="KAJ7714579.1"/>
    <property type="molecule type" value="Genomic_DNA"/>
</dbReference>
<protein>
    <submittedName>
        <fullName evidence="2">Uncharacterized protein</fullName>
    </submittedName>
</protein>
<proteinExistence type="predicted"/>
<comment type="caution">
    <text evidence="2">The sequence shown here is derived from an EMBL/GenBank/DDBJ whole genome shotgun (WGS) entry which is preliminary data.</text>
</comment>
<sequence length="294" mass="32769">MKFTSQHQAVRRNPALSQHHSRGKTYFRAVIIRKRDGTPVSLNVCGRLHQAGLKWLESAGFSLRCSYNGYTTLTFIVSLELEATLPLPDLVKNTILVYGFVSHLESGPTTFGLVKTDNNTMQLLVGNNGDSDLPRLASEVVPFLSNFRRQAPIPSWVLETIRILCENGSPSFDNITISTQSYVRYHMVPAGALPSNCIAIQLNPIHSHQGFTKIVLNSITLNPLLNTVDPRSNNLPRDFAARYFKNDVVTAVFEKIEGFRKSVTLDFCLPLLTDGSPTTTGILQLRQTRTQTRP</sequence>
<gene>
    <name evidence="2" type="ORF">DFH07DRAFT_1068573</name>
</gene>
<evidence type="ECO:0000313" key="3">
    <source>
        <dbReference type="Proteomes" id="UP001215280"/>
    </source>
</evidence>
<reference evidence="2" key="1">
    <citation type="submission" date="2023-03" db="EMBL/GenBank/DDBJ databases">
        <title>Massive genome expansion in bonnet fungi (Mycena s.s.) driven by repeated elements and novel gene families across ecological guilds.</title>
        <authorList>
            <consortium name="Lawrence Berkeley National Laboratory"/>
            <person name="Harder C.B."/>
            <person name="Miyauchi S."/>
            <person name="Viragh M."/>
            <person name="Kuo A."/>
            <person name="Thoen E."/>
            <person name="Andreopoulos B."/>
            <person name="Lu D."/>
            <person name="Skrede I."/>
            <person name="Drula E."/>
            <person name="Henrissat B."/>
            <person name="Morin E."/>
            <person name="Kohler A."/>
            <person name="Barry K."/>
            <person name="LaButti K."/>
            <person name="Morin E."/>
            <person name="Salamov A."/>
            <person name="Lipzen A."/>
            <person name="Mereny Z."/>
            <person name="Hegedus B."/>
            <person name="Baldrian P."/>
            <person name="Stursova M."/>
            <person name="Weitz H."/>
            <person name="Taylor A."/>
            <person name="Grigoriev I.V."/>
            <person name="Nagy L.G."/>
            <person name="Martin F."/>
            <person name="Kauserud H."/>
        </authorList>
    </citation>
    <scope>NUCLEOTIDE SEQUENCE</scope>
    <source>
        <strain evidence="2">CBHHK188m</strain>
    </source>
</reference>
<feature type="region of interest" description="Disordered" evidence="1">
    <location>
        <begin position="1"/>
        <end position="21"/>
    </location>
</feature>
<name>A0AAD7MFU5_9AGAR</name>